<feature type="domain" description="WCX" evidence="3">
    <location>
        <begin position="244"/>
        <end position="328"/>
    </location>
</feature>
<evidence type="ECO:0000259" key="2">
    <source>
        <dbReference type="Pfam" id="PF13280"/>
    </source>
</evidence>
<evidence type="ECO:0000313" key="5">
    <source>
        <dbReference type="Proteomes" id="UP000515947"/>
    </source>
</evidence>
<evidence type="ECO:0000259" key="3">
    <source>
        <dbReference type="Pfam" id="PF25583"/>
    </source>
</evidence>
<dbReference type="EMBL" id="CP060713">
    <property type="protein sequence ID" value="QNN52745.1"/>
    <property type="molecule type" value="Genomic_DNA"/>
</dbReference>
<organism evidence="4 5">
    <name type="scientific">Nocardioides mesophilus</name>
    <dbReference type="NCBI Taxonomy" id="433659"/>
    <lineage>
        <taxon>Bacteria</taxon>
        <taxon>Bacillati</taxon>
        <taxon>Actinomycetota</taxon>
        <taxon>Actinomycetes</taxon>
        <taxon>Propionibacteriales</taxon>
        <taxon>Nocardioidaceae</taxon>
        <taxon>Nocardioides</taxon>
    </lineage>
</organism>
<dbReference type="PROSITE" id="PS52050">
    <property type="entry name" value="WYL"/>
    <property type="match status" value="1"/>
</dbReference>
<evidence type="ECO:0000313" key="4">
    <source>
        <dbReference type="EMBL" id="QNN52745.1"/>
    </source>
</evidence>
<feature type="domain" description="WYL" evidence="2">
    <location>
        <begin position="146"/>
        <end position="210"/>
    </location>
</feature>
<dbReference type="RefSeq" id="WP_187578587.1">
    <property type="nucleotide sequence ID" value="NZ_CP060713.1"/>
</dbReference>
<dbReference type="Proteomes" id="UP000515947">
    <property type="component" value="Chromosome"/>
</dbReference>
<feature type="region of interest" description="Disordered" evidence="1">
    <location>
        <begin position="254"/>
        <end position="279"/>
    </location>
</feature>
<dbReference type="Pfam" id="PF25583">
    <property type="entry name" value="WCX"/>
    <property type="match status" value="1"/>
</dbReference>
<dbReference type="Pfam" id="PF13280">
    <property type="entry name" value="WYL"/>
    <property type="match status" value="1"/>
</dbReference>
<dbReference type="KEGG" id="nmes:H9L09_20290"/>
<dbReference type="InterPro" id="IPR026881">
    <property type="entry name" value="WYL_dom"/>
</dbReference>
<dbReference type="PANTHER" id="PTHR34580">
    <property type="match status" value="1"/>
</dbReference>
<keyword evidence="5" id="KW-1185">Reference proteome</keyword>
<dbReference type="PANTHER" id="PTHR34580:SF3">
    <property type="entry name" value="PROTEIN PAFB"/>
    <property type="match status" value="1"/>
</dbReference>
<proteinExistence type="predicted"/>
<dbReference type="AlphaFoldDB" id="A0A7G9RAX0"/>
<protein>
    <submittedName>
        <fullName evidence="4">WYL domain-containing protein</fullName>
    </submittedName>
</protein>
<sequence>MTARKSERLLNLLITLLVARSYVGKDRIREVIEDYREAGDEAFEKMFERDKEELRSLGIPLEVGYLDRAFEDEPGYRIERSAFELPEIDLEPDEAAVVGLAARVWQHAGLAAATSDALVKLKAAGVTVDREALDVVQPQLTADEPAFEALWDATRTHTPVSFDYRASRSPETTTRHLQPWGVVSSNGRWYVVGHDVDREDVRLFRLSRVQGEVRSEGRAGGYDVPPDTDIRALTRRLAPAPADRSAVLRVRPGAGHGLRRRARPAPEAAPGVSAGIAPGSTEGWDRLEVAFASTDALADEVLGYGVDVVVETPVEVRDLVVARLRGIATAPGSAA</sequence>
<dbReference type="InterPro" id="IPR051534">
    <property type="entry name" value="CBASS_pafABC_assoc_protein"/>
</dbReference>
<dbReference type="InterPro" id="IPR057727">
    <property type="entry name" value="WCX_dom"/>
</dbReference>
<reference evidence="4 5" key="1">
    <citation type="submission" date="2020-08" db="EMBL/GenBank/DDBJ databases">
        <title>Genome sequence of Nocardioides mesophilus KACC 16243T.</title>
        <authorList>
            <person name="Hyun D.-W."/>
            <person name="Bae J.-W."/>
        </authorList>
    </citation>
    <scope>NUCLEOTIDE SEQUENCE [LARGE SCALE GENOMIC DNA]</scope>
    <source>
        <strain evidence="4 5">KACC 16243</strain>
    </source>
</reference>
<name>A0A7G9RAX0_9ACTN</name>
<gene>
    <name evidence="4" type="ORF">H9L09_20290</name>
</gene>
<evidence type="ECO:0000256" key="1">
    <source>
        <dbReference type="SAM" id="MobiDB-lite"/>
    </source>
</evidence>
<accession>A0A7G9RAX0</accession>